<feature type="transmembrane region" description="Helical" evidence="1">
    <location>
        <begin position="27"/>
        <end position="52"/>
    </location>
</feature>
<keyword evidence="1" id="KW-0472">Membrane</keyword>
<dbReference type="EMBL" id="PVZS01000009">
    <property type="protein sequence ID" value="PSC05162.1"/>
    <property type="molecule type" value="Genomic_DNA"/>
</dbReference>
<evidence type="ECO:0000313" key="3">
    <source>
        <dbReference type="Proteomes" id="UP000239772"/>
    </source>
</evidence>
<dbReference type="Proteomes" id="UP000239772">
    <property type="component" value="Unassembled WGS sequence"/>
</dbReference>
<evidence type="ECO:0000313" key="2">
    <source>
        <dbReference type="EMBL" id="PSC05162.1"/>
    </source>
</evidence>
<gene>
    <name evidence="2" type="ORF">SLNSH_10125</name>
</gene>
<name>A0A2T1HU41_9HYPH</name>
<keyword evidence="1" id="KW-1133">Transmembrane helix</keyword>
<dbReference type="RefSeq" id="WP_106336655.1">
    <property type="nucleotide sequence ID" value="NZ_PVZS01000009.1"/>
</dbReference>
<dbReference type="AlphaFoldDB" id="A0A2T1HU41"/>
<reference evidence="3" key="1">
    <citation type="submission" date="2018-03" db="EMBL/GenBank/DDBJ databases">
        <authorList>
            <person name="Sun L."/>
            <person name="Liu H."/>
            <person name="Chen W."/>
            <person name="Huang K."/>
            <person name="Liu W."/>
            <person name="Gao X."/>
        </authorList>
    </citation>
    <scope>NUCLEOTIDE SEQUENCE [LARGE SCALE GENOMIC DNA]</scope>
    <source>
        <strain evidence="3">SH9</strain>
    </source>
</reference>
<feature type="transmembrane region" description="Helical" evidence="1">
    <location>
        <begin position="64"/>
        <end position="83"/>
    </location>
</feature>
<evidence type="ECO:0008006" key="4">
    <source>
        <dbReference type="Google" id="ProtNLM"/>
    </source>
</evidence>
<keyword evidence="3" id="KW-1185">Reference proteome</keyword>
<evidence type="ECO:0000256" key="1">
    <source>
        <dbReference type="SAM" id="Phobius"/>
    </source>
</evidence>
<keyword evidence="1" id="KW-0812">Transmembrane</keyword>
<accession>A0A2T1HU41</accession>
<protein>
    <recommendedName>
        <fullName evidence="4">Phage holin family protein</fullName>
    </recommendedName>
</protein>
<sequence length="165" mass="17764">MNRLFETLKDTAMRPVRTAVSHLVEDVIEIALIAIFALLAAAFGIAALYIWLSERYGELHAAGYMAGIFLVLAILVVIFRVIASRSRAKKAEKERREMAAKASDAARSALDVAALLKSTGLGGERENIAARVAHSVTSQVSPWTLIGLSVLAGFIGGRVLDKNDD</sequence>
<comment type="caution">
    <text evidence="2">The sequence shown here is derived from an EMBL/GenBank/DDBJ whole genome shotgun (WGS) entry which is preliminary data.</text>
</comment>
<proteinExistence type="predicted"/>
<organism evidence="2 3">
    <name type="scientific">Alsobacter soli</name>
    <dbReference type="NCBI Taxonomy" id="2109933"/>
    <lineage>
        <taxon>Bacteria</taxon>
        <taxon>Pseudomonadati</taxon>
        <taxon>Pseudomonadota</taxon>
        <taxon>Alphaproteobacteria</taxon>
        <taxon>Hyphomicrobiales</taxon>
        <taxon>Alsobacteraceae</taxon>
        <taxon>Alsobacter</taxon>
    </lineage>
</organism>